<feature type="compositionally biased region" description="Polar residues" evidence="1">
    <location>
        <begin position="632"/>
        <end position="646"/>
    </location>
</feature>
<keyword evidence="2" id="KW-0812">Transmembrane</keyword>
<dbReference type="Gene3D" id="2.60.120.200">
    <property type="match status" value="3"/>
</dbReference>
<dbReference type="SMART" id="SM00137">
    <property type="entry name" value="MAM"/>
    <property type="match status" value="2"/>
</dbReference>
<reference evidence="4" key="1">
    <citation type="submission" date="2021-03" db="EMBL/GenBank/DDBJ databases">
        <authorList>
            <person name="Bekaert M."/>
        </authorList>
    </citation>
    <scope>NUCLEOTIDE SEQUENCE</scope>
</reference>
<accession>A0A8S3T340</accession>
<evidence type="ECO:0000313" key="5">
    <source>
        <dbReference type="Proteomes" id="UP000683360"/>
    </source>
</evidence>
<keyword evidence="5" id="KW-1185">Reference proteome</keyword>
<protein>
    <recommendedName>
        <fullName evidence="3">MAM domain-containing protein</fullName>
    </recommendedName>
</protein>
<dbReference type="PANTHER" id="PTHR23282:SF101">
    <property type="entry name" value="MAM DOMAIN-CONTAINING PROTEIN"/>
    <property type="match status" value="1"/>
</dbReference>
<dbReference type="Pfam" id="PF00629">
    <property type="entry name" value="MAM"/>
    <property type="match status" value="2"/>
</dbReference>
<name>A0A8S3T340_MYTED</name>
<organism evidence="4 5">
    <name type="scientific">Mytilus edulis</name>
    <name type="common">Blue mussel</name>
    <dbReference type="NCBI Taxonomy" id="6550"/>
    <lineage>
        <taxon>Eukaryota</taxon>
        <taxon>Metazoa</taxon>
        <taxon>Spiralia</taxon>
        <taxon>Lophotrochozoa</taxon>
        <taxon>Mollusca</taxon>
        <taxon>Bivalvia</taxon>
        <taxon>Autobranchia</taxon>
        <taxon>Pteriomorphia</taxon>
        <taxon>Mytilida</taxon>
        <taxon>Mytiloidea</taxon>
        <taxon>Mytilidae</taxon>
        <taxon>Mytilinae</taxon>
        <taxon>Mytilus</taxon>
    </lineage>
</organism>
<gene>
    <name evidence="4" type="ORF">MEDL_40763</name>
</gene>
<dbReference type="PANTHER" id="PTHR23282">
    <property type="entry name" value="APICAL ENDOSOMAL GLYCOPROTEIN PRECURSOR"/>
    <property type="match status" value="1"/>
</dbReference>
<feature type="domain" description="MAM" evidence="3">
    <location>
        <begin position="279"/>
        <end position="429"/>
    </location>
</feature>
<keyword evidence="2" id="KW-1133">Transmembrane helix</keyword>
<dbReference type="SUPFAM" id="SSF49899">
    <property type="entry name" value="Concanavalin A-like lectins/glucanases"/>
    <property type="match status" value="2"/>
</dbReference>
<feature type="compositionally biased region" description="Basic and acidic residues" evidence="1">
    <location>
        <begin position="658"/>
        <end position="676"/>
    </location>
</feature>
<dbReference type="OrthoDB" id="6102619at2759"/>
<evidence type="ECO:0000256" key="1">
    <source>
        <dbReference type="SAM" id="MobiDB-lite"/>
    </source>
</evidence>
<evidence type="ECO:0000313" key="4">
    <source>
        <dbReference type="EMBL" id="CAG2227767.1"/>
    </source>
</evidence>
<dbReference type="PROSITE" id="PS50060">
    <property type="entry name" value="MAM_2"/>
    <property type="match status" value="2"/>
</dbReference>
<evidence type="ECO:0000256" key="2">
    <source>
        <dbReference type="SAM" id="Phobius"/>
    </source>
</evidence>
<evidence type="ECO:0000259" key="3">
    <source>
        <dbReference type="PROSITE" id="PS50060"/>
    </source>
</evidence>
<dbReference type="InterPro" id="IPR013320">
    <property type="entry name" value="ConA-like_dom_sf"/>
</dbReference>
<feature type="domain" description="MAM" evidence="3">
    <location>
        <begin position="75"/>
        <end position="239"/>
    </location>
</feature>
<dbReference type="GO" id="GO:0016020">
    <property type="term" value="C:membrane"/>
    <property type="evidence" value="ECO:0007669"/>
    <property type="project" value="InterPro"/>
</dbReference>
<dbReference type="InterPro" id="IPR051560">
    <property type="entry name" value="MAM_domain-containing"/>
</dbReference>
<dbReference type="InterPro" id="IPR000998">
    <property type="entry name" value="MAM_dom"/>
</dbReference>
<comment type="caution">
    <text evidence="4">The sequence shown here is derived from an EMBL/GenBank/DDBJ whole genome shotgun (WGS) entry which is preliminary data.</text>
</comment>
<sequence>MRIWQKTGRQSPDWLLANIPVSPGVSKIEFEATAKYHYGSDLAIDDIALTRASPSSLWTTTTSSPTTLTVASLPIHCNFEDGLCGFHTDNKKFPSVSWSRKSGTESLGSDIYLRGDNTTGTGSYLSLTIDEETALSGDKANLYLPAIRTRNMTCLTFAYSLPSHTSGSLQVFETDTNTGTATLIRQVSDYHGPNWKSTFVQFLPSADPLKIVIEGSYTGEPGCIVNIDDIHLEEGICDGYVQSTTTTTTTRPTTPTLPAMSIRETSSCQSEHGYFLRELSCDFTSDLCSYSKIDSPVHWQRKHGAGGNSWVAKIPERNDTRSGYYLTLNMSTWKVHHGEGILKTPEISIPSICIEFWYSMPGTTSGIKVEIETSWGHVETIWQKKEKFNYGKWSKQALVINCLTGTRQILFSANKSTSLSHVGIDDIHIYGKSEVTTSSAITNTAFITNLTSPSSKDAGLVTSTKMLLTERATKQITIPTTVQKTYASTDLKFSESKTSPTEHTIASSTLQTTLTSTKNTELMTTSSKLETNRFTKKMPLSTTEHQTHISTEVKFTKNNHSSTEYPSLSSILQSTIISTPSSVSTNAVVPKSATPTTIMMSNLKTSHTGQTTTLDTKTPSKYTNVQQTNFLTTPSHTEKNTPSTLYSTSSKHVTKKKTTTDAKKTTLNKHDSKTTDHSTTPYIIQVTKKTFTTKKNKATKSEAEKSDHISKGAQAGIGITVALLCVGLVVAVLFIMKKKISTIDQGIKLNKNEIQLESKYTRTETYINGDTQCVIENGVSQANNQTAWTSTEPLCKQ</sequence>
<dbReference type="Proteomes" id="UP000683360">
    <property type="component" value="Unassembled WGS sequence"/>
</dbReference>
<feature type="transmembrane region" description="Helical" evidence="2">
    <location>
        <begin position="715"/>
        <end position="736"/>
    </location>
</feature>
<proteinExistence type="predicted"/>
<dbReference type="EMBL" id="CAJPWZ010001973">
    <property type="protein sequence ID" value="CAG2227767.1"/>
    <property type="molecule type" value="Genomic_DNA"/>
</dbReference>
<feature type="region of interest" description="Disordered" evidence="1">
    <location>
        <begin position="632"/>
        <end position="677"/>
    </location>
</feature>
<dbReference type="AlphaFoldDB" id="A0A8S3T340"/>
<keyword evidence="2" id="KW-0472">Membrane</keyword>
<dbReference type="CDD" id="cd06263">
    <property type="entry name" value="MAM"/>
    <property type="match status" value="1"/>
</dbReference>